<keyword evidence="9 11" id="KW-0406">Ion transport</keyword>
<evidence type="ECO:0000256" key="1">
    <source>
        <dbReference type="ARBA" id="ARBA00004127"/>
    </source>
</evidence>
<name>A0A8H3C031_9AGAM</name>
<dbReference type="SUPFAM" id="SSF56529">
    <property type="entry name" value="FAH"/>
    <property type="match status" value="1"/>
</dbReference>
<keyword evidence="11" id="KW-0050">Antiport</keyword>
<dbReference type="GO" id="GO:0015369">
    <property type="term" value="F:calcium:proton antiporter activity"/>
    <property type="evidence" value="ECO:0007669"/>
    <property type="project" value="UniProtKB-UniRule"/>
</dbReference>
<dbReference type="PANTHER" id="PTHR31503:SF22">
    <property type="entry name" value="VACUOLAR CALCIUM ION TRANSPORTER"/>
    <property type="match status" value="1"/>
</dbReference>
<dbReference type="GO" id="GO:0012505">
    <property type="term" value="C:endomembrane system"/>
    <property type="evidence" value="ECO:0007669"/>
    <property type="project" value="UniProtKB-SubCell"/>
</dbReference>
<evidence type="ECO:0000256" key="9">
    <source>
        <dbReference type="ARBA" id="ARBA00023065"/>
    </source>
</evidence>
<feature type="transmembrane region" description="Helical" evidence="11">
    <location>
        <begin position="224"/>
        <end position="245"/>
    </location>
</feature>
<keyword evidence="7 11" id="KW-0106">Calcium</keyword>
<dbReference type="Pfam" id="PF01557">
    <property type="entry name" value="FAA_hydrolase"/>
    <property type="match status" value="1"/>
</dbReference>
<dbReference type="Pfam" id="PF01699">
    <property type="entry name" value="Na_Ca_ex"/>
    <property type="match status" value="2"/>
</dbReference>
<feature type="transmembrane region" description="Helical" evidence="11">
    <location>
        <begin position="336"/>
        <end position="363"/>
    </location>
</feature>
<keyword evidence="10 11" id="KW-0472">Membrane</keyword>
<dbReference type="EMBL" id="CAJMXA010001863">
    <property type="protein sequence ID" value="CAE6471572.1"/>
    <property type="molecule type" value="Genomic_DNA"/>
</dbReference>
<feature type="transmembrane region" description="Helical" evidence="11">
    <location>
        <begin position="397"/>
        <end position="418"/>
    </location>
</feature>
<feature type="transmembrane region" description="Helical" evidence="11">
    <location>
        <begin position="70"/>
        <end position="89"/>
    </location>
</feature>
<comment type="similarity">
    <text evidence="2 11">Belongs to the Ca(2+):cation antiporter (CaCA) (TC 2.A.19) family.</text>
</comment>
<keyword evidence="6 11" id="KW-0812">Transmembrane</keyword>
<proteinExistence type="inferred from homology"/>
<feature type="transmembrane region" description="Helical" evidence="11">
    <location>
        <begin position="101"/>
        <end position="125"/>
    </location>
</feature>
<evidence type="ECO:0000313" key="14">
    <source>
        <dbReference type="EMBL" id="CAE6471572.1"/>
    </source>
</evidence>
<dbReference type="InterPro" id="IPR011234">
    <property type="entry name" value="Fumarylacetoacetase-like_C"/>
</dbReference>
<evidence type="ECO:0000256" key="11">
    <source>
        <dbReference type="RuleBase" id="RU365028"/>
    </source>
</evidence>
<dbReference type="Proteomes" id="UP000663853">
    <property type="component" value="Unassembled WGS sequence"/>
</dbReference>
<dbReference type="GO" id="GO:0003824">
    <property type="term" value="F:catalytic activity"/>
    <property type="evidence" value="ECO:0007669"/>
    <property type="project" value="InterPro"/>
</dbReference>
<feature type="domain" description="Sodium/calcium exchanger membrane region" evidence="13">
    <location>
        <begin position="73"/>
        <end position="247"/>
    </location>
</feature>
<dbReference type="Gene3D" id="3.90.850.10">
    <property type="entry name" value="Fumarylacetoacetase-like, C-terminal domain"/>
    <property type="match status" value="2"/>
</dbReference>
<evidence type="ECO:0000256" key="10">
    <source>
        <dbReference type="ARBA" id="ARBA00023136"/>
    </source>
</evidence>
<comment type="similarity">
    <text evidence="3">Belongs to the FAH family.</text>
</comment>
<dbReference type="AlphaFoldDB" id="A0A8H3C031"/>
<feature type="transmembrane region" description="Helical" evidence="11">
    <location>
        <begin position="137"/>
        <end position="159"/>
    </location>
</feature>
<evidence type="ECO:0000256" key="7">
    <source>
        <dbReference type="ARBA" id="ARBA00022837"/>
    </source>
</evidence>
<dbReference type="InterPro" id="IPR004798">
    <property type="entry name" value="CAX-like"/>
</dbReference>
<dbReference type="NCBIfam" id="TIGR00378">
    <property type="entry name" value="cax"/>
    <property type="match status" value="1"/>
</dbReference>
<evidence type="ECO:0000256" key="8">
    <source>
        <dbReference type="ARBA" id="ARBA00022989"/>
    </source>
</evidence>
<dbReference type="GO" id="GO:0000329">
    <property type="term" value="C:fungal-type vacuole membrane"/>
    <property type="evidence" value="ECO:0007669"/>
    <property type="project" value="TreeGrafter"/>
</dbReference>
<feature type="domain" description="Fumarylacetoacetase-like C-terminal" evidence="12">
    <location>
        <begin position="416"/>
        <end position="544"/>
    </location>
</feature>
<comment type="function">
    <text evidence="11">Has a role in promoting intracellular calcium ion sequestration via the exchange of calcium ions for hydrogen ions across the vacuolar membrane. Involved also in manganese ion homeostasis via its uptake into the vacuole.</text>
</comment>
<dbReference type="Gene3D" id="1.20.1420.30">
    <property type="entry name" value="NCX, central ion-binding region"/>
    <property type="match status" value="1"/>
</dbReference>
<comment type="caution">
    <text evidence="14">The sequence shown here is derived from an EMBL/GenBank/DDBJ whole genome shotgun (WGS) entry which is preliminary data.</text>
</comment>
<dbReference type="GO" id="GO:0006874">
    <property type="term" value="P:intracellular calcium ion homeostasis"/>
    <property type="evidence" value="ECO:0007669"/>
    <property type="project" value="TreeGrafter"/>
</dbReference>
<dbReference type="InterPro" id="IPR044880">
    <property type="entry name" value="NCX_ion-bd_dom_sf"/>
</dbReference>
<evidence type="ECO:0000256" key="6">
    <source>
        <dbReference type="ARBA" id="ARBA00022692"/>
    </source>
</evidence>
<organism evidence="14 15">
    <name type="scientific">Rhizoctonia solani</name>
    <dbReference type="NCBI Taxonomy" id="456999"/>
    <lineage>
        <taxon>Eukaryota</taxon>
        <taxon>Fungi</taxon>
        <taxon>Dikarya</taxon>
        <taxon>Basidiomycota</taxon>
        <taxon>Agaricomycotina</taxon>
        <taxon>Agaricomycetes</taxon>
        <taxon>Cantharellales</taxon>
        <taxon>Ceratobasidiaceae</taxon>
        <taxon>Rhizoctonia</taxon>
    </lineage>
</organism>
<feature type="transmembrane region" description="Helical" evidence="11">
    <location>
        <begin position="273"/>
        <end position="294"/>
    </location>
</feature>
<comment type="subcellular location">
    <subcellularLocation>
        <location evidence="1">Endomembrane system</location>
        <topology evidence="1">Multi-pass membrane protein</topology>
    </subcellularLocation>
    <subcellularLocation>
        <location evidence="11">Vacuole membrane</location>
    </subcellularLocation>
</comment>
<keyword evidence="4 11" id="KW-0813">Transport</keyword>
<dbReference type="InterPro" id="IPR004837">
    <property type="entry name" value="NaCa_Exmemb"/>
</dbReference>
<keyword evidence="11" id="KW-0926">Vacuole</keyword>
<feature type="transmembrane region" description="Helical" evidence="11">
    <location>
        <begin position="43"/>
        <end position="63"/>
    </location>
</feature>
<evidence type="ECO:0000256" key="3">
    <source>
        <dbReference type="ARBA" id="ARBA00010211"/>
    </source>
</evidence>
<keyword evidence="5 11" id="KW-0109">Calcium transport</keyword>
<evidence type="ECO:0000256" key="4">
    <source>
        <dbReference type="ARBA" id="ARBA00022448"/>
    </source>
</evidence>
<feature type="domain" description="Sodium/calcium exchanger membrane region" evidence="13">
    <location>
        <begin position="273"/>
        <end position="415"/>
    </location>
</feature>
<dbReference type="InterPro" id="IPR036663">
    <property type="entry name" value="Fumarylacetoacetase_C_sf"/>
</dbReference>
<sequence length="598" mass="64525">MTAETQPLLSNGHAHGRERSFVQKVKEVITAEGEPGWIESSKFILLGSWFNVILVFIPLALVAEKLEWDAGLRFAFSFIGIIPLAKLLGEATEQLSMRLGQTLGGLLNASFGNAVEIIVGIAALVQGELRIVQTSMLGSVLSNLLLVLGMSFLAGGVYFHEQNFQVTAAQTGASLMTLACITLVIPAAYHSSQQHPSKPPFPNAISALMETDAPGGNDLSHNGLLLISRGTAVVLLIVYVSYLFFQLKTHADLFAAPEEDEPEEPRMSVISGAAWLLGITVLTSFTADVLVGSIEETAEKYHIPKGFIGLILLPLVANAAEHVTSVWMAMKGKLELTIGISVGSSIQIAAFVVPLLVIVSWILGKELTLYFADFETVALFVSVILVNLLIMDGKSNYMEGLMCVALYIVIALAFWIVAIGRNYLEHIKELGNTVPPEPFFFLKPTTSYLTGKKFEVPKGVLVHHEVELGVVIGKTGRDISEAQADSHVAGYTLSIDMTGRNMQEAVKKKGLPWTAAKGFDTFTPTSPFIPREKISDPHNLNLWLKEGDLILTGTPHGVGPVKVGDKITAGLAIPDQPDLLASLELEAVARDGGYAFKE</sequence>
<evidence type="ECO:0000259" key="12">
    <source>
        <dbReference type="Pfam" id="PF01557"/>
    </source>
</evidence>
<dbReference type="InterPro" id="IPR004713">
    <property type="entry name" value="CaH_exchang"/>
</dbReference>
<evidence type="ECO:0000259" key="13">
    <source>
        <dbReference type="Pfam" id="PF01699"/>
    </source>
</evidence>
<evidence type="ECO:0000256" key="5">
    <source>
        <dbReference type="ARBA" id="ARBA00022568"/>
    </source>
</evidence>
<evidence type="ECO:0000256" key="2">
    <source>
        <dbReference type="ARBA" id="ARBA00008170"/>
    </source>
</evidence>
<accession>A0A8H3C031</accession>
<keyword evidence="8 11" id="KW-1133">Transmembrane helix</keyword>
<evidence type="ECO:0000313" key="15">
    <source>
        <dbReference type="Proteomes" id="UP000663853"/>
    </source>
</evidence>
<protein>
    <recommendedName>
        <fullName evidence="11">Vacuolar calcium ion transporter</fullName>
    </recommendedName>
</protein>
<dbReference type="PANTHER" id="PTHR31503">
    <property type="entry name" value="VACUOLAR CALCIUM ION TRANSPORTER"/>
    <property type="match status" value="1"/>
</dbReference>
<feature type="transmembrane region" description="Helical" evidence="11">
    <location>
        <begin position="171"/>
        <end position="189"/>
    </location>
</feature>
<feature type="transmembrane region" description="Helical" evidence="11">
    <location>
        <begin position="306"/>
        <end position="330"/>
    </location>
</feature>
<gene>
    <name evidence="14" type="ORF">RDB_LOCUS75263</name>
</gene>
<reference evidence="14" key="1">
    <citation type="submission" date="2021-01" db="EMBL/GenBank/DDBJ databases">
        <authorList>
            <person name="Kaushik A."/>
        </authorList>
    </citation>
    <scope>NUCLEOTIDE SEQUENCE</scope>
    <source>
        <strain evidence="14">AG6-10EEA</strain>
    </source>
</reference>
<dbReference type="NCBIfam" id="TIGR00846">
    <property type="entry name" value="caca2"/>
    <property type="match status" value="1"/>
</dbReference>
<feature type="transmembrane region" description="Helical" evidence="11">
    <location>
        <begin position="370"/>
        <end position="391"/>
    </location>
</feature>